<dbReference type="STRING" id="326475.AWB66_04484"/>
<protein>
    <submittedName>
        <fullName evidence="6">Peptidase</fullName>
    </submittedName>
</protein>
<dbReference type="NCBIfam" id="NF005478">
    <property type="entry name" value="PRK07079.1"/>
    <property type="match status" value="1"/>
</dbReference>
<evidence type="ECO:0000259" key="4">
    <source>
        <dbReference type="Pfam" id="PF07687"/>
    </source>
</evidence>
<dbReference type="InterPro" id="IPR011650">
    <property type="entry name" value="Peptidase_M20_dimer"/>
</dbReference>
<dbReference type="EMBL" id="FCNZ02000019">
    <property type="protein sequence ID" value="SAL71024.1"/>
    <property type="molecule type" value="Genomic_DNA"/>
</dbReference>
<dbReference type="Pfam" id="PF07687">
    <property type="entry name" value="M20_dimer"/>
    <property type="match status" value="1"/>
</dbReference>
<evidence type="ECO:0000313" key="7">
    <source>
        <dbReference type="Proteomes" id="UP000054717"/>
    </source>
</evidence>
<dbReference type="Pfam" id="PF01546">
    <property type="entry name" value="Peptidase_M20"/>
    <property type="match status" value="1"/>
</dbReference>
<organism evidence="6 7">
    <name type="scientific">Caballeronia telluris</name>
    <dbReference type="NCBI Taxonomy" id="326475"/>
    <lineage>
        <taxon>Bacteria</taxon>
        <taxon>Pseudomonadati</taxon>
        <taxon>Pseudomonadota</taxon>
        <taxon>Betaproteobacteria</taxon>
        <taxon>Burkholderiales</taxon>
        <taxon>Burkholderiaceae</taxon>
        <taxon>Caballeronia</taxon>
    </lineage>
</organism>
<dbReference type="InterPro" id="IPR051458">
    <property type="entry name" value="Cyt/Met_Dipeptidase"/>
</dbReference>
<dbReference type="GO" id="GO:0006508">
    <property type="term" value="P:proteolysis"/>
    <property type="evidence" value="ECO:0007669"/>
    <property type="project" value="UniProtKB-KW"/>
</dbReference>
<reference evidence="6 7" key="1">
    <citation type="submission" date="2016-01" db="EMBL/GenBank/DDBJ databases">
        <authorList>
            <person name="Oliw E.H."/>
        </authorList>
    </citation>
    <scope>NUCLEOTIDE SEQUENCE [LARGE SCALE GENOMIC DNA]</scope>
    <source>
        <strain evidence="6">LMG 22936</strain>
    </source>
</reference>
<keyword evidence="1" id="KW-0645">Protease</keyword>
<dbReference type="Proteomes" id="UP000054717">
    <property type="component" value="Unassembled WGS sequence"/>
</dbReference>
<proteinExistence type="predicted"/>
<keyword evidence="3" id="KW-0378">Hydrolase</keyword>
<feature type="domain" description="Peptidase M20 dimerisation" evidence="4">
    <location>
        <begin position="233"/>
        <end position="384"/>
    </location>
</feature>
<gene>
    <name evidence="5" type="ORF">AWB66_04484</name>
    <name evidence="6" type="ORF">AWB66_04573</name>
</gene>
<dbReference type="GO" id="GO:0008233">
    <property type="term" value="F:peptidase activity"/>
    <property type="evidence" value="ECO:0007669"/>
    <property type="project" value="UniProtKB-KW"/>
</dbReference>
<evidence type="ECO:0000256" key="1">
    <source>
        <dbReference type="ARBA" id="ARBA00022670"/>
    </source>
</evidence>
<dbReference type="PANTHER" id="PTHR43270">
    <property type="entry name" value="BETA-ALA-HIS DIPEPTIDASE"/>
    <property type="match status" value="1"/>
</dbReference>
<evidence type="ECO:0000256" key="3">
    <source>
        <dbReference type="ARBA" id="ARBA00022801"/>
    </source>
</evidence>
<dbReference type="AlphaFoldDB" id="A0A158JS62"/>
<dbReference type="PANTHER" id="PTHR43270:SF12">
    <property type="entry name" value="SUCCINYL-DIAMINOPIMELATE DESUCCINYLASE"/>
    <property type="match status" value="1"/>
</dbReference>
<keyword evidence="2" id="KW-0479">Metal-binding</keyword>
<dbReference type="GO" id="GO:0046872">
    <property type="term" value="F:metal ion binding"/>
    <property type="evidence" value="ECO:0007669"/>
    <property type="project" value="UniProtKB-KW"/>
</dbReference>
<accession>A0A158JS62</accession>
<dbReference type="SUPFAM" id="SSF53187">
    <property type="entry name" value="Zn-dependent exopeptidases"/>
    <property type="match status" value="1"/>
</dbReference>
<dbReference type="EMBL" id="FCNZ02000019">
    <property type="protein sequence ID" value="SAL71666.1"/>
    <property type="molecule type" value="Genomic_DNA"/>
</dbReference>
<name>A0A158JS62_9BURK</name>
<sequence length="506" mass="54776">MSTNIGDSKIGATLLIRTLRATARAAPENDVTRESAIQNAANRYDSGRFLEDLARRVALRTESQEADSGALLRAYLDDEIAPALVRLGFRCRVVENPQAGAGPFLVAHRHESDDLPTVLTYGHGDVVRGYDAQWNDGLSPWRVTVDGDRWYGRGTADNKGQHGINLAALAAVLEARGGRLGFNLKMLFETGEEVGSPGLHALGAQLRDELAADVLIASDGPRLAAKRPTLFLGSRGVVNFRLDVRLREGGHHSGNWGGLLRNPGVVLANAIASMVDANGRILVDGLRPPPVPPAVRRALADIEVGGNPGEPAIDTDYGEPGLTPTERVFGWNNLEVLAFRTGNPEKPVNAIPPHAYAHMQIRFVVGTDWEALEALVRRHLDAHGFHMIEVDVERGSPATRVDPENAWVQWARQSLRETTGQEPVLLPNLGGTLPNDVFADILGMPTLWVPHSYPGCSQHAPNEHLLGSVAREGLCMMAGLFWDLGDARGLPTKAIATIAKEHSHEH</sequence>
<evidence type="ECO:0000256" key="2">
    <source>
        <dbReference type="ARBA" id="ARBA00022723"/>
    </source>
</evidence>
<keyword evidence="7" id="KW-1185">Reference proteome</keyword>
<dbReference type="Gene3D" id="3.30.70.360">
    <property type="match status" value="1"/>
</dbReference>
<dbReference type="Gene3D" id="3.40.630.10">
    <property type="entry name" value="Zn peptidases"/>
    <property type="match status" value="1"/>
</dbReference>
<evidence type="ECO:0000313" key="6">
    <source>
        <dbReference type="EMBL" id="SAL71666.1"/>
    </source>
</evidence>
<dbReference type="InterPro" id="IPR002933">
    <property type="entry name" value="Peptidase_M20"/>
</dbReference>
<evidence type="ECO:0000313" key="5">
    <source>
        <dbReference type="EMBL" id="SAL71024.1"/>
    </source>
</evidence>